<dbReference type="AlphaFoldDB" id="A0A934NM16"/>
<dbReference type="InterPro" id="IPR002575">
    <property type="entry name" value="Aminoglycoside_PTrfase"/>
</dbReference>
<dbReference type="InterPro" id="IPR011009">
    <property type="entry name" value="Kinase-like_dom_sf"/>
</dbReference>
<dbReference type="EMBL" id="JAEMNV010000001">
    <property type="protein sequence ID" value="MBJ8337716.1"/>
    <property type="molecule type" value="Genomic_DNA"/>
</dbReference>
<dbReference type="Gene3D" id="3.30.200.20">
    <property type="entry name" value="Phosphorylase Kinase, domain 1"/>
    <property type="match status" value="1"/>
</dbReference>
<reference evidence="2" key="1">
    <citation type="submission" date="2020-12" db="EMBL/GenBank/DDBJ databases">
        <title>Antrihabitans popcorni sp. nov. and Antrihabitans auranticaus sp. nov., isolated from a larva cave.</title>
        <authorList>
            <person name="Lee S.D."/>
            <person name="Kim I.S."/>
        </authorList>
    </citation>
    <scope>NUCLEOTIDE SEQUENCE</scope>
    <source>
        <strain evidence="2">YC3-6</strain>
    </source>
</reference>
<evidence type="ECO:0000259" key="1">
    <source>
        <dbReference type="Pfam" id="PF01636"/>
    </source>
</evidence>
<dbReference type="InterPro" id="IPR041726">
    <property type="entry name" value="ACAD10_11_N"/>
</dbReference>
<feature type="domain" description="Aminoglycoside phosphotransferase" evidence="1">
    <location>
        <begin position="70"/>
        <end position="291"/>
    </location>
</feature>
<evidence type="ECO:0000313" key="2">
    <source>
        <dbReference type="EMBL" id="MBJ8337716.1"/>
    </source>
</evidence>
<dbReference type="Proteomes" id="UP000655868">
    <property type="component" value="Unassembled WGS sequence"/>
</dbReference>
<dbReference type="Gene3D" id="3.90.1200.10">
    <property type="match status" value="1"/>
</dbReference>
<accession>A0A934NM16</accession>
<sequence>MALEQTEAEHQAELARPTSSIREVGLLRSELQDWLTDRLGTAADPMVDNVVIPAANGMSSETIVFDATWLEDGERQLHPLVARVAPGETTMPIFPAYDMAAQFRTMRAVADNSSVPVPATYWSESDPAALGGPFFVMQRIEGLVPPDVMPYNFGSWVTEATDDERARLQRNTVGVLADLHAIDLSHFDFLGSPPSVAETAMRDHIAAQRTYYEWATTTGPRSPLIERCLDELSRTCPTDASPTVFSWGDARIGNVMYRNFEPVAVLDWEMASFGPRELDLGWLIFLHRFFEDLTTLAGMPGLPRFLRRDDVARTYRELSGHTPHDLDFYVFFAAVRQATIMFRVQSRAIHFGQAVVPDNPDEMILHHATLEKMLAGTYWTGIA</sequence>
<dbReference type="SUPFAM" id="SSF56112">
    <property type="entry name" value="Protein kinase-like (PK-like)"/>
    <property type="match status" value="1"/>
</dbReference>
<dbReference type="InterPro" id="IPR051678">
    <property type="entry name" value="AGP_Transferase"/>
</dbReference>
<dbReference type="PANTHER" id="PTHR21310">
    <property type="entry name" value="AMINOGLYCOSIDE PHOSPHOTRANSFERASE-RELATED-RELATED"/>
    <property type="match status" value="1"/>
</dbReference>
<evidence type="ECO:0000313" key="3">
    <source>
        <dbReference type="Proteomes" id="UP000655868"/>
    </source>
</evidence>
<comment type="caution">
    <text evidence="2">The sequence shown here is derived from an EMBL/GenBank/DDBJ whole genome shotgun (WGS) entry which is preliminary data.</text>
</comment>
<gene>
    <name evidence="2" type="ORF">JGU71_02340</name>
</gene>
<name>A0A934NM16_9NOCA</name>
<dbReference type="RefSeq" id="WP_199701576.1">
    <property type="nucleotide sequence ID" value="NZ_JAEMNV010000001.1"/>
</dbReference>
<dbReference type="CDD" id="cd05154">
    <property type="entry name" value="ACAD10_11_N-like"/>
    <property type="match status" value="1"/>
</dbReference>
<keyword evidence="3" id="KW-1185">Reference proteome</keyword>
<proteinExistence type="predicted"/>
<organism evidence="2 3">
    <name type="scientific">Antrihabitans stalagmiti</name>
    <dbReference type="NCBI Taxonomy" id="2799499"/>
    <lineage>
        <taxon>Bacteria</taxon>
        <taxon>Bacillati</taxon>
        <taxon>Actinomycetota</taxon>
        <taxon>Actinomycetes</taxon>
        <taxon>Mycobacteriales</taxon>
        <taxon>Nocardiaceae</taxon>
        <taxon>Antrihabitans</taxon>
    </lineage>
</organism>
<dbReference type="Pfam" id="PF01636">
    <property type="entry name" value="APH"/>
    <property type="match status" value="1"/>
</dbReference>
<dbReference type="PANTHER" id="PTHR21310:SF40">
    <property type="entry name" value="AMINOGLYCOSIDE PHOSPHOTRANSFERASE DOMAIN-CONTAINING PROTEIN-RELATED"/>
    <property type="match status" value="1"/>
</dbReference>
<protein>
    <submittedName>
        <fullName evidence="2">Phosphotransferase family protein</fullName>
    </submittedName>
</protein>